<protein>
    <submittedName>
        <fullName evidence="1">Uncharacterized protein</fullName>
    </submittedName>
</protein>
<accession>A0A392U6I7</accession>
<proteinExistence type="predicted"/>
<dbReference type="AlphaFoldDB" id="A0A392U6I7"/>
<reference evidence="1 2" key="1">
    <citation type="journal article" date="2018" name="Front. Plant Sci.">
        <title>Red Clover (Trifolium pratense) and Zigzag Clover (T. medium) - A Picture of Genomic Similarities and Differences.</title>
        <authorList>
            <person name="Dluhosova J."/>
            <person name="Istvanek J."/>
            <person name="Nedelnik J."/>
            <person name="Repkova J."/>
        </authorList>
    </citation>
    <scope>NUCLEOTIDE SEQUENCE [LARGE SCALE GENOMIC DNA]</scope>
    <source>
        <strain evidence="2">cv. 10/8</strain>
        <tissue evidence="1">Leaf</tissue>
    </source>
</reference>
<name>A0A392U6I7_9FABA</name>
<dbReference type="Proteomes" id="UP000265520">
    <property type="component" value="Unassembled WGS sequence"/>
</dbReference>
<evidence type="ECO:0000313" key="2">
    <source>
        <dbReference type="Proteomes" id="UP000265520"/>
    </source>
</evidence>
<keyword evidence="2" id="KW-1185">Reference proteome</keyword>
<comment type="caution">
    <text evidence="1">The sequence shown here is derived from an EMBL/GenBank/DDBJ whole genome shotgun (WGS) entry which is preliminary data.</text>
</comment>
<dbReference type="EMBL" id="LXQA010740968">
    <property type="protein sequence ID" value="MCI68688.1"/>
    <property type="molecule type" value="Genomic_DNA"/>
</dbReference>
<evidence type="ECO:0000313" key="1">
    <source>
        <dbReference type="EMBL" id="MCI68688.1"/>
    </source>
</evidence>
<organism evidence="1 2">
    <name type="scientific">Trifolium medium</name>
    <dbReference type="NCBI Taxonomy" id="97028"/>
    <lineage>
        <taxon>Eukaryota</taxon>
        <taxon>Viridiplantae</taxon>
        <taxon>Streptophyta</taxon>
        <taxon>Embryophyta</taxon>
        <taxon>Tracheophyta</taxon>
        <taxon>Spermatophyta</taxon>
        <taxon>Magnoliopsida</taxon>
        <taxon>eudicotyledons</taxon>
        <taxon>Gunneridae</taxon>
        <taxon>Pentapetalae</taxon>
        <taxon>rosids</taxon>
        <taxon>fabids</taxon>
        <taxon>Fabales</taxon>
        <taxon>Fabaceae</taxon>
        <taxon>Papilionoideae</taxon>
        <taxon>50 kb inversion clade</taxon>
        <taxon>NPAAA clade</taxon>
        <taxon>Hologalegina</taxon>
        <taxon>IRL clade</taxon>
        <taxon>Trifolieae</taxon>
        <taxon>Trifolium</taxon>
    </lineage>
</organism>
<sequence>MVSSSRFRSLGIRSASAIVPVPEKSSIANHKEIYT</sequence>
<feature type="non-terminal residue" evidence="1">
    <location>
        <position position="35"/>
    </location>
</feature>